<keyword evidence="13" id="KW-0675">Receptor</keyword>
<keyword evidence="10 17" id="KW-0067">ATP-binding</keyword>
<dbReference type="Proteomes" id="UP001289374">
    <property type="component" value="Unassembled WGS sequence"/>
</dbReference>
<dbReference type="AlphaFoldDB" id="A0AAE1WK66"/>
<evidence type="ECO:0000313" key="21">
    <source>
        <dbReference type="EMBL" id="KAK4394875.1"/>
    </source>
</evidence>
<dbReference type="InterPro" id="IPR052101">
    <property type="entry name" value="Plant_StressResp_Kinase"/>
</dbReference>
<evidence type="ECO:0000256" key="15">
    <source>
        <dbReference type="ARBA" id="ARBA00047899"/>
    </source>
</evidence>
<evidence type="ECO:0000256" key="16">
    <source>
        <dbReference type="ARBA" id="ARBA00048679"/>
    </source>
</evidence>
<evidence type="ECO:0000256" key="2">
    <source>
        <dbReference type="ARBA" id="ARBA00012513"/>
    </source>
</evidence>
<evidence type="ECO:0000256" key="9">
    <source>
        <dbReference type="ARBA" id="ARBA00022777"/>
    </source>
</evidence>
<dbReference type="GO" id="GO:0005524">
    <property type="term" value="F:ATP binding"/>
    <property type="evidence" value="ECO:0007669"/>
    <property type="project" value="UniProtKB-UniRule"/>
</dbReference>
<keyword evidence="11 19" id="KW-1133">Transmembrane helix</keyword>
<evidence type="ECO:0000256" key="17">
    <source>
        <dbReference type="PROSITE-ProRule" id="PRU10141"/>
    </source>
</evidence>
<reference evidence="21" key="1">
    <citation type="submission" date="2020-06" db="EMBL/GenBank/DDBJ databases">
        <authorList>
            <person name="Li T."/>
            <person name="Hu X."/>
            <person name="Zhang T."/>
            <person name="Song X."/>
            <person name="Zhang H."/>
            <person name="Dai N."/>
            <person name="Sheng W."/>
            <person name="Hou X."/>
            <person name="Wei L."/>
        </authorList>
    </citation>
    <scope>NUCLEOTIDE SEQUENCE</scope>
    <source>
        <strain evidence="21">K16</strain>
        <tissue evidence="21">Leaf</tissue>
    </source>
</reference>
<evidence type="ECO:0000256" key="19">
    <source>
        <dbReference type="SAM" id="Phobius"/>
    </source>
</evidence>
<dbReference type="SUPFAM" id="SSF56112">
    <property type="entry name" value="Protein kinase-like (PK-like)"/>
    <property type="match status" value="2"/>
</dbReference>
<dbReference type="GO" id="GO:0004674">
    <property type="term" value="F:protein serine/threonine kinase activity"/>
    <property type="evidence" value="ECO:0007669"/>
    <property type="project" value="UniProtKB-KW"/>
</dbReference>
<dbReference type="PROSITE" id="PS00107">
    <property type="entry name" value="PROTEIN_KINASE_ATP"/>
    <property type="match status" value="1"/>
</dbReference>
<dbReference type="Pfam" id="PF07714">
    <property type="entry name" value="PK_Tyr_Ser-Thr"/>
    <property type="match status" value="2"/>
</dbReference>
<proteinExistence type="predicted"/>
<evidence type="ECO:0000313" key="22">
    <source>
        <dbReference type="Proteomes" id="UP001289374"/>
    </source>
</evidence>
<keyword evidence="5" id="KW-0808">Transferase</keyword>
<dbReference type="FunFam" id="1.10.510.10:FF:000287">
    <property type="entry name" value="probable LRR receptor-like serine/threonine-protein kinase RKF3"/>
    <property type="match status" value="1"/>
</dbReference>
<evidence type="ECO:0000256" key="14">
    <source>
        <dbReference type="ARBA" id="ARBA00023180"/>
    </source>
</evidence>
<dbReference type="CDD" id="cd14066">
    <property type="entry name" value="STKc_IRAK"/>
    <property type="match status" value="1"/>
</dbReference>
<dbReference type="Gene3D" id="1.10.510.10">
    <property type="entry name" value="Transferase(Phosphotransferase) domain 1"/>
    <property type="match status" value="2"/>
</dbReference>
<evidence type="ECO:0000256" key="12">
    <source>
        <dbReference type="ARBA" id="ARBA00023136"/>
    </source>
</evidence>
<feature type="region of interest" description="Disordered" evidence="18">
    <location>
        <begin position="667"/>
        <end position="694"/>
    </location>
</feature>
<comment type="catalytic activity">
    <reaction evidence="15">
        <text>L-threonyl-[protein] + ATP = O-phospho-L-threonyl-[protein] + ADP + H(+)</text>
        <dbReference type="Rhea" id="RHEA:46608"/>
        <dbReference type="Rhea" id="RHEA-COMP:11060"/>
        <dbReference type="Rhea" id="RHEA-COMP:11605"/>
        <dbReference type="ChEBI" id="CHEBI:15378"/>
        <dbReference type="ChEBI" id="CHEBI:30013"/>
        <dbReference type="ChEBI" id="CHEBI:30616"/>
        <dbReference type="ChEBI" id="CHEBI:61977"/>
        <dbReference type="ChEBI" id="CHEBI:456216"/>
        <dbReference type="EC" id="2.7.11.1"/>
    </reaction>
</comment>
<keyword evidence="22" id="KW-1185">Reference proteome</keyword>
<dbReference type="InterPro" id="IPR017441">
    <property type="entry name" value="Protein_kinase_ATP_BS"/>
</dbReference>
<keyword evidence="9" id="KW-0418">Kinase</keyword>
<evidence type="ECO:0000256" key="18">
    <source>
        <dbReference type="SAM" id="MobiDB-lite"/>
    </source>
</evidence>
<feature type="transmembrane region" description="Helical" evidence="19">
    <location>
        <begin position="283"/>
        <end position="306"/>
    </location>
</feature>
<keyword evidence="3" id="KW-0723">Serine/threonine-protein kinase</keyword>
<evidence type="ECO:0000256" key="6">
    <source>
        <dbReference type="ARBA" id="ARBA00022692"/>
    </source>
</evidence>
<dbReference type="PANTHER" id="PTHR47983:SF3">
    <property type="entry name" value="OS05G0135800 PROTEIN"/>
    <property type="match status" value="1"/>
</dbReference>
<dbReference type="FunFam" id="3.30.200.20:FF:000039">
    <property type="entry name" value="receptor-like protein kinase FERONIA"/>
    <property type="match status" value="1"/>
</dbReference>
<dbReference type="PROSITE" id="PS00108">
    <property type="entry name" value="PROTEIN_KINASE_ST"/>
    <property type="match status" value="1"/>
</dbReference>
<feature type="binding site" evidence="17">
    <location>
        <position position="369"/>
    </location>
    <ligand>
        <name>ATP</name>
        <dbReference type="ChEBI" id="CHEBI:30616"/>
    </ligand>
</feature>
<sequence length="1131" mass="126726">MDLHSVSFALLLLCFVNAFVAASNILPRDISVNCGSSGASAARDGKEWLGDVYPKFSSLVQIEGSSSTSKVIHKLISANDPVPHKTARLSLPGSLMHSSESSQLLDAYAFINGIEIMSVPESLSYFHGGDIGIQHSVSSSAIEKIDDKFGMWEMNPKRKASKFKNITWKVSVDVGFSYLVRLRFSEIGLKMVEIGDIMYEVHINDVVVNTNIDRVRERDGEKSIPWYWDYMVMMKGNKKEGFEIMKLSNHDNSLASPNPLSSTQDSSYWIIKNLVRVLGWRNIIATVAITVLALVNIIIYTLLQIWEATPTEEENMPSARAERLCRRFSLVEIQVATGNFSDAHLIGRGGFGKVYKGLIDNGQVTVAIKRQKSNSKQGTNEFLTEIETLTELRHVNLVCLIGYCNEHGEMILVYEYMACGTLADHLYKLSRKCNNDSTLTWKQRLNICIGAGRGLDYLHTGHSLIHRDIKASNILLDENFIAKVSDFGLAKHLGRNKLESHVSTKVKGTFGYLDPNYLMTGKLTRKSDTYAFGVVLLEVLSGRPAVDPSFPVDEQILTKWARENISKGKAVQIVASNLRGEISEDSLKAFVGVVERCLHDQPKKRPTMTQVVLQLELALEEQENSKYPLPNRITSDVDDIHLSTNKKNLPVSIGQLTAACTDVQNVTPSQPKQTCGTVVNIEPPSGRNDGVKATTHKTKQLWPWDAFWNRVKPSHKNKSDYRATELVQKYKDHFDMPRILVPAIPLDELKDITDDFSLKCFTGERSYGRVYHGVLKSGQSATIKKLDSSNQPNQEFLAMVSIISSLKHENLVELLGYCADGGVYVLAYEHAPNLRDILRGRRRAKGTEPHPVLSWNQRVKIAVGVAEGLEYLHEKGQIHSDIKSSNIVIFDDYNVAKVADFKLPNDSSDVAERSYCSGVGGNFGYHALEYTLFRLVSSKTDIYSFGVVLLELLTGRGPVVRTRPSFQMSLVHWAKPMLNEDKVKQCVDARLNGEYSLKAAAKMAEVAALCVQDDAHLRPKIDVVVDALQPLLDTPTEPSEKTPILTHRRRQIGYGCEGKCESIYEKSRVEYIDRKIGAVRVKRPRLRRKGDICLERFGNKSTSFGLSLAEVRFCSRNFYDEGLRQCYELQE</sequence>
<evidence type="ECO:0000256" key="11">
    <source>
        <dbReference type="ARBA" id="ARBA00022989"/>
    </source>
</evidence>
<keyword evidence="14" id="KW-0325">Glycoprotein</keyword>
<evidence type="ECO:0000256" key="1">
    <source>
        <dbReference type="ARBA" id="ARBA00004479"/>
    </source>
</evidence>
<feature type="domain" description="Protein kinase" evidence="20">
    <location>
        <begin position="340"/>
        <end position="617"/>
    </location>
</feature>
<dbReference type="InterPro" id="IPR001245">
    <property type="entry name" value="Ser-Thr/Tyr_kinase_cat_dom"/>
</dbReference>
<feature type="compositionally biased region" description="Polar residues" evidence="18">
    <location>
        <begin position="667"/>
        <end position="677"/>
    </location>
</feature>
<organism evidence="21 22">
    <name type="scientific">Sesamum angolense</name>
    <dbReference type="NCBI Taxonomy" id="2727404"/>
    <lineage>
        <taxon>Eukaryota</taxon>
        <taxon>Viridiplantae</taxon>
        <taxon>Streptophyta</taxon>
        <taxon>Embryophyta</taxon>
        <taxon>Tracheophyta</taxon>
        <taxon>Spermatophyta</taxon>
        <taxon>Magnoliopsida</taxon>
        <taxon>eudicotyledons</taxon>
        <taxon>Gunneridae</taxon>
        <taxon>Pentapetalae</taxon>
        <taxon>asterids</taxon>
        <taxon>lamiids</taxon>
        <taxon>Lamiales</taxon>
        <taxon>Pedaliaceae</taxon>
        <taxon>Sesamum</taxon>
    </lineage>
</organism>
<evidence type="ECO:0000256" key="4">
    <source>
        <dbReference type="ARBA" id="ARBA00022553"/>
    </source>
</evidence>
<evidence type="ECO:0000256" key="13">
    <source>
        <dbReference type="ARBA" id="ARBA00023170"/>
    </source>
</evidence>
<dbReference type="InterPro" id="IPR008271">
    <property type="entry name" value="Ser/Thr_kinase_AS"/>
</dbReference>
<accession>A0AAE1WK66</accession>
<dbReference type="FunFam" id="1.10.510.10:FF:000095">
    <property type="entry name" value="protein STRUBBELIG-RECEPTOR FAMILY 8"/>
    <property type="match status" value="1"/>
</dbReference>
<feature type="transmembrane region" description="Helical" evidence="19">
    <location>
        <begin position="6"/>
        <end position="26"/>
    </location>
</feature>
<keyword evidence="4" id="KW-0597">Phosphoprotein</keyword>
<dbReference type="PANTHER" id="PTHR47983">
    <property type="entry name" value="PTO-INTERACTING PROTEIN 1-LIKE"/>
    <property type="match status" value="1"/>
</dbReference>
<evidence type="ECO:0000256" key="8">
    <source>
        <dbReference type="ARBA" id="ARBA00022741"/>
    </source>
</evidence>
<evidence type="ECO:0000256" key="10">
    <source>
        <dbReference type="ARBA" id="ARBA00022840"/>
    </source>
</evidence>
<keyword evidence="6 19" id="KW-0812">Transmembrane</keyword>
<reference evidence="21" key="2">
    <citation type="journal article" date="2024" name="Plant">
        <title>Genomic evolution and insights into agronomic trait innovations of Sesamum species.</title>
        <authorList>
            <person name="Miao H."/>
            <person name="Wang L."/>
            <person name="Qu L."/>
            <person name="Liu H."/>
            <person name="Sun Y."/>
            <person name="Le M."/>
            <person name="Wang Q."/>
            <person name="Wei S."/>
            <person name="Zheng Y."/>
            <person name="Lin W."/>
            <person name="Duan Y."/>
            <person name="Cao H."/>
            <person name="Xiong S."/>
            <person name="Wang X."/>
            <person name="Wei L."/>
            <person name="Li C."/>
            <person name="Ma Q."/>
            <person name="Ju M."/>
            <person name="Zhao R."/>
            <person name="Li G."/>
            <person name="Mu C."/>
            <person name="Tian Q."/>
            <person name="Mei H."/>
            <person name="Zhang T."/>
            <person name="Gao T."/>
            <person name="Zhang H."/>
        </authorList>
    </citation>
    <scope>NUCLEOTIDE SEQUENCE</scope>
    <source>
        <strain evidence="21">K16</strain>
    </source>
</reference>
<comment type="subcellular location">
    <subcellularLocation>
        <location evidence="1">Membrane</location>
        <topology evidence="1">Single-pass type I membrane protein</topology>
    </subcellularLocation>
</comment>
<evidence type="ECO:0000259" key="20">
    <source>
        <dbReference type="PROSITE" id="PS50011"/>
    </source>
</evidence>
<gene>
    <name evidence="21" type="ORF">Sango_1641800</name>
</gene>
<keyword evidence="12 19" id="KW-0472">Membrane</keyword>
<dbReference type="EC" id="2.7.11.1" evidence="2"/>
<dbReference type="SMART" id="SM00220">
    <property type="entry name" value="S_TKc"/>
    <property type="match status" value="2"/>
</dbReference>
<comment type="catalytic activity">
    <reaction evidence="16">
        <text>L-seryl-[protein] + ATP = O-phospho-L-seryl-[protein] + ADP + H(+)</text>
        <dbReference type="Rhea" id="RHEA:17989"/>
        <dbReference type="Rhea" id="RHEA-COMP:9863"/>
        <dbReference type="Rhea" id="RHEA-COMP:11604"/>
        <dbReference type="ChEBI" id="CHEBI:15378"/>
        <dbReference type="ChEBI" id="CHEBI:29999"/>
        <dbReference type="ChEBI" id="CHEBI:30616"/>
        <dbReference type="ChEBI" id="CHEBI:83421"/>
        <dbReference type="ChEBI" id="CHEBI:456216"/>
        <dbReference type="EC" id="2.7.11.1"/>
    </reaction>
</comment>
<dbReference type="EMBL" id="JACGWL010000009">
    <property type="protein sequence ID" value="KAK4394875.1"/>
    <property type="molecule type" value="Genomic_DNA"/>
</dbReference>
<evidence type="ECO:0000256" key="5">
    <source>
        <dbReference type="ARBA" id="ARBA00022679"/>
    </source>
</evidence>
<keyword evidence="8 17" id="KW-0547">Nucleotide-binding</keyword>
<name>A0AAE1WK66_9LAMI</name>
<evidence type="ECO:0000256" key="3">
    <source>
        <dbReference type="ARBA" id="ARBA00022527"/>
    </source>
</evidence>
<dbReference type="InterPro" id="IPR011009">
    <property type="entry name" value="Kinase-like_dom_sf"/>
</dbReference>
<dbReference type="InterPro" id="IPR000719">
    <property type="entry name" value="Prot_kinase_dom"/>
</dbReference>
<dbReference type="Gene3D" id="3.30.200.20">
    <property type="entry name" value="Phosphorylase Kinase, domain 1"/>
    <property type="match status" value="2"/>
</dbReference>
<feature type="domain" description="Protein kinase" evidence="20">
    <location>
        <begin position="756"/>
        <end position="1032"/>
    </location>
</feature>
<evidence type="ECO:0000256" key="7">
    <source>
        <dbReference type="ARBA" id="ARBA00022729"/>
    </source>
</evidence>
<comment type="caution">
    <text evidence="21">The sequence shown here is derived from an EMBL/GenBank/DDBJ whole genome shotgun (WGS) entry which is preliminary data.</text>
</comment>
<dbReference type="GO" id="GO:0016020">
    <property type="term" value="C:membrane"/>
    <property type="evidence" value="ECO:0007669"/>
    <property type="project" value="UniProtKB-SubCell"/>
</dbReference>
<protein>
    <recommendedName>
        <fullName evidence="2">non-specific serine/threonine protein kinase</fullName>
        <ecNumber evidence="2">2.7.11.1</ecNumber>
    </recommendedName>
</protein>
<dbReference type="PROSITE" id="PS50011">
    <property type="entry name" value="PROTEIN_KINASE_DOM"/>
    <property type="match status" value="2"/>
</dbReference>
<keyword evidence="7" id="KW-0732">Signal</keyword>